<dbReference type="SUPFAM" id="SSF103025">
    <property type="entry name" value="Folate-binding domain"/>
    <property type="match status" value="1"/>
</dbReference>
<dbReference type="InterPro" id="IPR017703">
    <property type="entry name" value="YgfZ/GCV_T_CS"/>
</dbReference>
<feature type="compositionally biased region" description="Basic and acidic residues" evidence="2">
    <location>
        <begin position="372"/>
        <end position="387"/>
    </location>
</feature>
<accession>A0A0B6F5P0</accession>
<keyword evidence="1" id="KW-0809">Transit peptide</keyword>
<dbReference type="HOGENOM" id="CLU_007884_6_0_11"/>
<dbReference type="Pfam" id="PF25455">
    <property type="entry name" value="Beta-barrel_CAF17_C"/>
    <property type="match status" value="1"/>
</dbReference>
<reference evidence="4 5" key="1">
    <citation type="journal article" date="2015" name="Genome Announc.">
        <title>Complete Genome Sequence and Annotation of Corynebacterium singulare DSM 44357, Isolated from a Human Semen Specimen.</title>
        <authorList>
            <person name="Merten M."/>
            <person name="Brinkrolf K."/>
            <person name="Albersmeier A."/>
            <person name="Kutter Y."/>
            <person name="Ruckert C."/>
            <person name="Tauch A."/>
        </authorList>
    </citation>
    <scope>NUCLEOTIDE SEQUENCE [LARGE SCALE GENOMIC DNA]</scope>
    <source>
        <strain evidence="4">IBS B52218</strain>
    </source>
</reference>
<dbReference type="GO" id="GO:0016226">
    <property type="term" value="P:iron-sulfur cluster assembly"/>
    <property type="evidence" value="ECO:0007669"/>
    <property type="project" value="TreeGrafter"/>
</dbReference>
<sequence>MAPHRPTKRFDNVDDRLFSGQKAHKSDYALPSEDVSYSSPLLSRPGAAELQGTTLVDAAGVPWHYGNPLVEQRAVETGSAIIDRSQRRVISVSGPDAPGFLHNLLSQKLDDVTTGFAAGALDLDMQGHVLHHMDLVFSGETFYLDVPSQQFDSLKDFLTRMVFWSDVTVEEAALAVITVLGTALPAPSAAVAERTVSWPGCPRQDFLVPRAELEVAAAELESHGGTLAGLMAFTAERVKAREPELAADLDAKAIAHEVPHWIRRSDERPAFVHLEKGCYRGQETVARVENLGRSPRLLVLLYLDGSAPEAPESGADITLGGRRVGRLGTVVEDCDFGPIALGLVKRSALSQGDLAIGPVAASVEPESIPQDEGPKAGRAAVDRLRGR</sequence>
<evidence type="ECO:0000259" key="3">
    <source>
        <dbReference type="Pfam" id="PF25455"/>
    </source>
</evidence>
<dbReference type="InterPro" id="IPR057460">
    <property type="entry name" value="CAF17_C"/>
</dbReference>
<organism evidence="4 5">
    <name type="scientific">Corynebacterium singulare</name>
    <dbReference type="NCBI Taxonomy" id="161899"/>
    <lineage>
        <taxon>Bacteria</taxon>
        <taxon>Bacillati</taxon>
        <taxon>Actinomycetota</taxon>
        <taxon>Actinomycetes</taxon>
        <taxon>Mycobacteriales</taxon>
        <taxon>Corynebacteriaceae</taxon>
        <taxon>Corynebacterium</taxon>
    </lineage>
</organism>
<dbReference type="Gene3D" id="2.40.30.160">
    <property type="match status" value="1"/>
</dbReference>
<dbReference type="PANTHER" id="PTHR22602:SF0">
    <property type="entry name" value="TRANSFERASE CAF17, MITOCHONDRIAL-RELATED"/>
    <property type="match status" value="1"/>
</dbReference>
<name>A0A0B6F5P0_9CORY</name>
<dbReference type="AlphaFoldDB" id="A0A0B6F5P0"/>
<evidence type="ECO:0000256" key="1">
    <source>
        <dbReference type="ARBA" id="ARBA00022946"/>
    </source>
</evidence>
<protein>
    <submittedName>
        <fullName evidence="4">Folate-binding protein YgfZ</fullName>
    </submittedName>
</protein>
<dbReference type="Gene3D" id="3.30.1360.120">
    <property type="entry name" value="Probable tRNA modification gtpase trme, domain 1"/>
    <property type="match status" value="1"/>
</dbReference>
<dbReference type="PANTHER" id="PTHR22602">
    <property type="entry name" value="TRANSFERASE CAF17, MITOCHONDRIAL-RELATED"/>
    <property type="match status" value="1"/>
</dbReference>
<feature type="region of interest" description="Disordered" evidence="2">
    <location>
        <begin position="364"/>
        <end position="387"/>
    </location>
</feature>
<dbReference type="NCBIfam" id="TIGR03317">
    <property type="entry name" value="ygfZ_signature"/>
    <property type="match status" value="1"/>
</dbReference>
<feature type="domain" description="CAF17 C-terminal" evidence="3">
    <location>
        <begin position="309"/>
        <end position="366"/>
    </location>
</feature>
<evidence type="ECO:0000313" key="4">
    <source>
        <dbReference type="EMBL" id="AJI79730.1"/>
    </source>
</evidence>
<dbReference type="Proteomes" id="UP000031890">
    <property type="component" value="Chromosome"/>
</dbReference>
<evidence type="ECO:0000313" key="5">
    <source>
        <dbReference type="Proteomes" id="UP000031890"/>
    </source>
</evidence>
<dbReference type="EMBL" id="CP010827">
    <property type="protein sequence ID" value="AJI79730.1"/>
    <property type="molecule type" value="Genomic_DNA"/>
</dbReference>
<dbReference type="InterPro" id="IPR027266">
    <property type="entry name" value="TrmE/GcvT-like"/>
</dbReference>
<dbReference type="STRING" id="161899.CSING_11170"/>
<dbReference type="InterPro" id="IPR045179">
    <property type="entry name" value="YgfZ/GcvT"/>
</dbReference>
<proteinExistence type="predicted"/>
<dbReference type="KEGG" id="csx:CSING_11170"/>
<gene>
    <name evidence="4" type="ORF">CSING_11170</name>
</gene>
<evidence type="ECO:0000256" key="2">
    <source>
        <dbReference type="SAM" id="MobiDB-lite"/>
    </source>
</evidence>